<feature type="domain" description="Acyl-CoA dehydrogenase/oxidase N-terminal" evidence="7">
    <location>
        <begin position="15"/>
        <end position="94"/>
    </location>
</feature>
<evidence type="ECO:0000313" key="8">
    <source>
        <dbReference type="EMBL" id="MBR0655543.1"/>
    </source>
</evidence>
<dbReference type="SUPFAM" id="SSF47203">
    <property type="entry name" value="Acyl-CoA dehydrogenase C-terminal domain-like"/>
    <property type="match status" value="1"/>
</dbReference>
<dbReference type="Gene3D" id="1.10.540.10">
    <property type="entry name" value="Acyl-CoA dehydrogenase/oxidase, N-terminal domain"/>
    <property type="match status" value="1"/>
</dbReference>
<evidence type="ECO:0000313" key="9">
    <source>
        <dbReference type="Proteomes" id="UP001196068"/>
    </source>
</evidence>
<dbReference type="AlphaFoldDB" id="A0AAF1KP84"/>
<evidence type="ECO:0000256" key="5">
    <source>
        <dbReference type="ARBA" id="ARBA00023002"/>
    </source>
</evidence>
<dbReference type="GO" id="GO:0003995">
    <property type="term" value="F:acyl-CoA dehydrogenase activity"/>
    <property type="evidence" value="ECO:0007669"/>
    <property type="project" value="TreeGrafter"/>
</dbReference>
<evidence type="ECO:0000256" key="3">
    <source>
        <dbReference type="ARBA" id="ARBA00022630"/>
    </source>
</evidence>
<proteinExistence type="inferred from homology"/>
<dbReference type="InterPro" id="IPR036250">
    <property type="entry name" value="AcylCo_DH-like_C"/>
</dbReference>
<evidence type="ECO:0000256" key="1">
    <source>
        <dbReference type="ARBA" id="ARBA00001974"/>
    </source>
</evidence>
<evidence type="ECO:0000256" key="4">
    <source>
        <dbReference type="ARBA" id="ARBA00022827"/>
    </source>
</evidence>
<dbReference type="InterPro" id="IPR009100">
    <property type="entry name" value="AcylCoA_DH/oxidase_NM_dom_sf"/>
</dbReference>
<evidence type="ECO:0000259" key="7">
    <source>
        <dbReference type="Pfam" id="PF02771"/>
    </source>
</evidence>
<reference evidence="8" key="1">
    <citation type="submission" date="2020-01" db="EMBL/GenBank/DDBJ databases">
        <authorList>
            <person name="Rat A."/>
        </authorList>
    </citation>
    <scope>NUCLEOTIDE SEQUENCE</scope>
    <source>
        <strain evidence="8">LMG 28251</strain>
    </source>
</reference>
<gene>
    <name evidence="8" type="ORF">GXW79_10670</name>
</gene>
<dbReference type="RefSeq" id="WP_211874375.1">
    <property type="nucleotide sequence ID" value="NZ_JAAEDH010000010.1"/>
</dbReference>
<keyword evidence="9" id="KW-1185">Reference proteome</keyword>
<comment type="caution">
    <text evidence="8">The sequence shown here is derived from an EMBL/GenBank/DDBJ whole genome shotgun (WGS) entry which is preliminary data.</text>
</comment>
<dbReference type="InterPro" id="IPR037069">
    <property type="entry name" value="AcylCoA_DH/ox_N_sf"/>
</dbReference>
<feature type="domain" description="Acyl-CoA dehydrogenase/oxidase C-terminal" evidence="6">
    <location>
        <begin position="207"/>
        <end position="347"/>
    </location>
</feature>
<sequence>MSAVLSDEDRAESIRMIRDSAAAVVPRGGDSKRVRALRFVGVGYDPAVFSQMGEMGWIGLRLPEDLGGAALGTGEMVALAEALGAGLAPEPLIGAALSAALLRYAEGGLLTDVLSGATYAPVAWQERADTLAAPGTPDAPRVFVPMAAGAAQFLLPVREGVRIALHAQPAEGADLTLDRMQDGGNSGTLRPDLSCAERVADDIGGVIGVALDEAALTTAGYLLGVMESAFALTLSYLRTRQQFGRVIGTFQALQHRSADLKIQLSLTRASVEQAAAALDAGATGDAARALVSRAKARAADAALRVTRECIQLHGGIGYTDEYDAGLYLRKAMVMANQYGSAALHRKRFMATAAEDEA</sequence>
<dbReference type="PANTHER" id="PTHR43884:SF20">
    <property type="entry name" value="ACYL-COA DEHYDROGENASE FADE28"/>
    <property type="match status" value="1"/>
</dbReference>
<keyword evidence="3" id="KW-0285">Flavoprotein</keyword>
<dbReference type="SUPFAM" id="SSF56645">
    <property type="entry name" value="Acyl-CoA dehydrogenase NM domain-like"/>
    <property type="match status" value="1"/>
</dbReference>
<evidence type="ECO:0000256" key="2">
    <source>
        <dbReference type="ARBA" id="ARBA00009347"/>
    </source>
</evidence>
<comment type="similarity">
    <text evidence="2">Belongs to the acyl-CoA dehydrogenase family.</text>
</comment>
<organism evidence="8 9">
    <name type="scientific">Plastoroseomonas arctica</name>
    <dbReference type="NCBI Taxonomy" id="1509237"/>
    <lineage>
        <taxon>Bacteria</taxon>
        <taxon>Pseudomonadati</taxon>
        <taxon>Pseudomonadota</taxon>
        <taxon>Alphaproteobacteria</taxon>
        <taxon>Acetobacterales</taxon>
        <taxon>Acetobacteraceae</taxon>
        <taxon>Plastoroseomonas</taxon>
    </lineage>
</organism>
<dbReference type="EMBL" id="JAAEDH010000010">
    <property type="protein sequence ID" value="MBR0655543.1"/>
    <property type="molecule type" value="Genomic_DNA"/>
</dbReference>
<dbReference type="InterPro" id="IPR009075">
    <property type="entry name" value="AcylCo_DH/oxidase_C"/>
</dbReference>
<dbReference type="InterPro" id="IPR013786">
    <property type="entry name" value="AcylCoA_DH/ox_N"/>
</dbReference>
<dbReference type="Pfam" id="PF00441">
    <property type="entry name" value="Acyl-CoA_dh_1"/>
    <property type="match status" value="1"/>
</dbReference>
<comment type="cofactor">
    <cofactor evidence="1">
        <name>FAD</name>
        <dbReference type="ChEBI" id="CHEBI:57692"/>
    </cofactor>
</comment>
<dbReference type="PANTHER" id="PTHR43884">
    <property type="entry name" value="ACYL-COA DEHYDROGENASE"/>
    <property type="match status" value="1"/>
</dbReference>
<dbReference type="GO" id="GO:0050660">
    <property type="term" value="F:flavin adenine dinucleotide binding"/>
    <property type="evidence" value="ECO:0007669"/>
    <property type="project" value="InterPro"/>
</dbReference>
<dbReference type="Gene3D" id="1.20.140.10">
    <property type="entry name" value="Butyryl-CoA Dehydrogenase, subunit A, domain 3"/>
    <property type="match status" value="1"/>
</dbReference>
<dbReference type="Pfam" id="PF02771">
    <property type="entry name" value="Acyl-CoA_dh_N"/>
    <property type="match status" value="1"/>
</dbReference>
<accession>A0AAF1KP84</accession>
<keyword evidence="4" id="KW-0274">FAD</keyword>
<dbReference type="Proteomes" id="UP001196068">
    <property type="component" value="Unassembled WGS sequence"/>
</dbReference>
<name>A0AAF1KP84_9PROT</name>
<protein>
    <submittedName>
        <fullName evidence="8">Acyl-CoA dehydrogenase</fullName>
    </submittedName>
</protein>
<evidence type="ECO:0000259" key="6">
    <source>
        <dbReference type="Pfam" id="PF00441"/>
    </source>
</evidence>
<keyword evidence="5" id="KW-0560">Oxidoreductase</keyword>
<reference evidence="8" key="2">
    <citation type="journal article" date="2021" name="Syst. Appl. Microbiol.">
        <title>Roseomonas hellenica sp. nov., isolated from roots of wild-growing Alkanna tinctoria.</title>
        <authorList>
            <person name="Rat A."/>
            <person name="Naranjo H.D."/>
            <person name="Lebbe L."/>
            <person name="Cnockaert M."/>
            <person name="Krigas N."/>
            <person name="Grigoriadou K."/>
            <person name="Maloupa E."/>
            <person name="Willems A."/>
        </authorList>
    </citation>
    <scope>NUCLEOTIDE SEQUENCE</scope>
    <source>
        <strain evidence="8">LMG 28251</strain>
    </source>
</reference>